<reference evidence="4" key="1">
    <citation type="submission" date="2014-12" db="EMBL/GenBank/DDBJ databases">
        <title>Genome sequence of Clostridium beijerinckii strain 59B.</title>
        <authorList>
            <person name="Little G.T."/>
            <person name="Minton N.P."/>
        </authorList>
    </citation>
    <scope>NUCLEOTIDE SEQUENCE [LARGE SCALE GENOMIC DNA]</scope>
    <source>
        <strain evidence="4">59B</strain>
    </source>
</reference>
<organism evidence="3 4">
    <name type="scientific">Clostridium beijerinckii</name>
    <name type="common">Clostridium MP</name>
    <dbReference type="NCBI Taxonomy" id="1520"/>
    <lineage>
        <taxon>Bacteria</taxon>
        <taxon>Bacillati</taxon>
        <taxon>Bacillota</taxon>
        <taxon>Clostridia</taxon>
        <taxon>Eubacteriales</taxon>
        <taxon>Clostridiaceae</taxon>
        <taxon>Clostridium</taxon>
    </lineage>
</organism>
<evidence type="ECO:0000313" key="4">
    <source>
        <dbReference type="Proteomes" id="UP000031866"/>
    </source>
</evidence>
<feature type="transmembrane region" description="Helical" evidence="2">
    <location>
        <begin position="40"/>
        <end position="60"/>
    </location>
</feature>
<keyword evidence="2" id="KW-0812">Transmembrane</keyword>
<evidence type="ECO:0000256" key="2">
    <source>
        <dbReference type="SAM" id="Phobius"/>
    </source>
</evidence>
<name>A0A0B5QVW1_CLOBE</name>
<evidence type="ECO:0000256" key="1">
    <source>
        <dbReference type="SAM" id="MobiDB-lite"/>
    </source>
</evidence>
<evidence type="ECO:0000313" key="3">
    <source>
        <dbReference type="EMBL" id="AJH02108.1"/>
    </source>
</evidence>
<protein>
    <submittedName>
        <fullName evidence="3">Uncharacterized protein</fullName>
    </submittedName>
</protein>
<accession>A0A0B5QVW1</accession>
<feature type="transmembrane region" description="Helical" evidence="2">
    <location>
        <begin position="6"/>
        <end position="28"/>
    </location>
</feature>
<dbReference type="OrthoDB" id="2087328at2"/>
<proteinExistence type="predicted"/>
<dbReference type="KEGG" id="cbei:LF65_05600"/>
<gene>
    <name evidence="3" type="ORF">LF65_05600</name>
</gene>
<feature type="region of interest" description="Disordered" evidence="1">
    <location>
        <begin position="78"/>
        <end position="116"/>
    </location>
</feature>
<dbReference type="AlphaFoldDB" id="A0A0B5QVW1"/>
<dbReference type="RefSeq" id="WP_041900587.1">
    <property type="nucleotide sequence ID" value="NZ_CP010086.2"/>
</dbReference>
<keyword evidence="2" id="KW-0472">Membrane</keyword>
<feature type="compositionally biased region" description="Basic and acidic residues" evidence="1">
    <location>
        <begin position="78"/>
        <end position="99"/>
    </location>
</feature>
<dbReference type="EMBL" id="CP010086">
    <property type="protein sequence ID" value="AJH02108.1"/>
    <property type="molecule type" value="Genomic_DNA"/>
</dbReference>
<dbReference type="Proteomes" id="UP000031866">
    <property type="component" value="Chromosome"/>
</dbReference>
<sequence length="251" mass="28509">MEGLAMILFFITLIGIITTIVLIIYSAIKKNFKYRPKQLAIVLVIFIVAFIGSTIFYGAVQSPESKAKFEASQKAKEEEKAQKELAEKEKKANEEKQKQENQQVKENSEATVETVQKEETPVVAEVPKVDDRFIIKSEPNTSAAVDELLKRGKEDSKNTTDSQIKEAVKFINDNYYNNYWANNSIMEKTIYYGSLLEHSNSNKDIISLGTDAEQVVKYIYRGAEKVADTSTQSNLKQIKKSLEKIPDDYKK</sequence>
<keyword evidence="2" id="KW-1133">Transmembrane helix</keyword>